<dbReference type="AlphaFoldDB" id="A0A1G7QYL1"/>
<dbReference type="Proteomes" id="UP000199415">
    <property type="component" value="Unassembled WGS sequence"/>
</dbReference>
<dbReference type="Pfam" id="PF01019">
    <property type="entry name" value="G_glu_transpept"/>
    <property type="match status" value="2"/>
</dbReference>
<dbReference type="RefSeq" id="WP_176758575.1">
    <property type="nucleotide sequence ID" value="NZ_FNCE01000004.1"/>
</dbReference>
<dbReference type="GO" id="GO:0016787">
    <property type="term" value="F:hydrolase activity"/>
    <property type="evidence" value="ECO:0007669"/>
    <property type="project" value="UniProtKB-KW"/>
</dbReference>
<keyword evidence="6" id="KW-1185">Reference proteome</keyword>
<proteinExistence type="inferred from homology"/>
<evidence type="ECO:0000256" key="2">
    <source>
        <dbReference type="ARBA" id="ARBA00022679"/>
    </source>
</evidence>
<keyword evidence="4" id="KW-0865">Zymogen</keyword>
<dbReference type="SUPFAM" id="SSF56235">
    <property type="entry name" value="N-terminal nucleophile aminohydrolases (Ntn hydrolases)"/>
    <property type="match status" value="1"/>
</dbReference>
<protein>
    <submittedName>
        <fullName evidence="5">Gamma-glutamyltranspeptidase / glutathione hydrolase</fullName>
    </submittedName>
</protein>
<name>A0A1G7QYL1_9PROT</name>
<dbReference type="EMBL" id="FNCE01000004">
    <property type="protein sequence ID" value="SDG02959.1"/>
    <property type="molecule type" value="Genomic_DNA"/>
</dbReference>
<dbReference type="PANTHER" id="PTHR43199">
    <property type="entry name" value="GLUTATHIONE HYDROLASE"/>
    <property type="match status" value="1"/>
</dbReference>
<dbReference type="InterPro" id="IPR043137">
    <property type="entry name" value="GGT_ssub_C"/>
</dbReference>
<gene>
    <name evidence="5" type="ORF">SAMN05216241_104176</name>
</gene>
<dbReference type="PANTHER" id="PTHR43199:SF1">
    <property type="entry name" value="GLUTATHIONE HYDROLASE PROENZYME"/>
    <property type="match status" value="1"/>
</dbReference>
<dbReference type="PRINTS" id="PR01210">
    <property type="entry name" value="GGTRANSPTASE"/>
</dbReference>
<dbReference type="InterPro" id="IPR051792">
    <property type="entry name" value="GGT_bact"/>
</dbReference>
<organism evidence="5 6">
    <name type="scientific">Limimonas halophila</name>
    <dbReference type="NCBI Taxonomy" id="1082479"/>
    <lineage>
        <taxon>Bacteria</taxon>
        <taxon>Pseudomonadati</taxon>
        <taxon>Pseudomonadota</taxon>
        <taxon>Alphaproteobacteria</taxon>
        <taxon>Rhodospirillales</taxon>
        <taxon>Rhodovibrionaceae</taxon>
        <taxon>Limimonas</taxon>
    </lineage>
</organism>
<evidence type="ECO:0000256" key="1">
    <source>
        <dbReference type="ARBA" id="ARBA00009381"/>
    </source>
</evidence>
<dbReference type="PROSITE" id="PS51257">
    <property type="entry name" value="PROKAR_LIPOPROTEIN"/>
    <property type="match status" value="1"/>
</dbReference>
<dbReference type="GO" id="GO:0016740">
    <property type="term" value="F:transferase activity"/>
    <property type="evidence" value="ECO:0007669"/>
    <property type="project" value="UniProtKB-KW"/>
</dbReference>
<sequence length="526" mass="53804">MLRAAVALAAATGLAACQSEPRGPQTEPETLEANRVSGFAGLSAAQAPAVAETGRAILARNGTVADAAVAMAFTASVTVPSRAGLGGGGVCMIHRRKAGTTTVLTFPPGRGGDGAAAPALVRGMAVLHDAHGRSSWGALVRPARRLARDGFQVSRVLANDFDAAGERLSEHARRAFARWDRRLPSAGDRITQPGLAATLNGLREQGPGYAYTTPFVPRFLQAAADTGYDLNAGALRGVRTHTADTLVLTVGERRLHLPPPPALGGLAAAQTLRLMDATAGLGATTGADRAHAVIEALKRTWSQQRLWTESTGVEPGAFLSDARIRALTRGWSSQTPTPAGDLAPAPMDADRVPPGTGFVVADRFGNVVTCGLTMNGLFGTGDLAQGTGILLASAGDEETSLGGLVPALFTTADGSRATGGLVAADGGTAPGTLAQVLDRLAGGAKIADAVATPRVHHPGQPDAARVARAMPWQEMQDLREMGHDVRIRDHLGTISAVVCPASGDGAMASCRAASDARGSGVALRAE</sequence>
<keyword evidence="2" id="KW-0808">Transferase</keyword>
<dbReference type="STRING" id="1082479.SAMN05216241_104176"/>
<comment type="similarity">
    <text evidence="1">Belongs to the gamma-glutamyltransferase family.</text>
</comment>
<evidence type="ECO:0000313" key="5">
    <source>
        <dbReference type="EMBL" id="SDG02959.1"/>
    </source>
</evidence>
<evidence type="ECO:0000256" key="3">
    <source>
        <dbReference type="ARBA" id="ARBA00022801"/>
    </source>
</evidence>
<evidence type="ECO:0000256" key="4">
    <source>
        <dbReference type="ARBA" id="ARBA00023145"/>
    </source>
</evidence>
<dbReference type="InterPro" id="IPR029055">
    <property type="entry name" value="Ntn_hydrolases_N"/>
</dbReference>
<evidence type="ECO:0000313" key="6">
    <source>
        <dbReference type="Proteomes" id="UP000199415"/>
    </source>
</evidence>
<keyword evidence="3 5" id="KW-0378">Hydrolase</keyword>
<accession>A0A1G7QYL1</accession>
<dbReference type="Gene3D" id="3.60.20.40">
    <property type="match status" value="1"/>
</dbReference>
<reference evidence="5 6" key="1">
    <citation type="submission" date="2016-10" db="EMBL/GenBank/DDBJ databases">
        <authorList>
            <person name="de Groot N.N."/>
        </authorList>
    </citation>
    <scope>NUCLEOTIDE SEQUENCE [LARGE SCALE GENOMIC DNA]</scope>
    <source>
        <strain evidence="5 6">DSM 25584</strain>
    </source>
</reference>